<keyword evidence="1" id="KW-0732">Signal</keyword>
<dbReference type="EMBL" id="JAAALK010000283">
    <property type="protein sequence ID" value="KAG8069843.1"/>
    <property type="molecule type" value="Genomic_DNA"/>
</dbReference>
<reference evidence="2" key="2">
    <citation type="submission" date="2021-02" db="EMBL/GenBank/DDBJ databases">
        <authorList>
            <person name="Kimball J.A."/>
            <person name="Haas M.W."/>
            <person name="Macchietto M."/>
            <person name="Kono T."/>
            <person name="Duquette J."/>
            <person name="Shao M."/>
        </authorList>
    </citation>
    <scope>NUCLEOTIDE SEQUENCE</scope>
    <source>
        <tissue evidence="2">Fresh leaf tissue</tissue>
    </source>
</reference>
<name>A0A8J5W1E2_ZIZPA</name>
<accession>A0A8J5W1E2</accession>
<evidence type="ECO:0000313" key="3">
    <source>
        <dbReference type="Proteomes" id="UP000729402"/>
    </source>
</evidence>
<evidence type="ECO:0000313" key="2">
    <source>
        <dbReference type="EMBL" id="KAG8069843.1"/>
    </source>
</evidence>
<feature type="signal peptide" evidence="1">
    <location>
        <begin position="1"/>
        <end position="21"/>
    </location>
</feature>
<organism evidence="2 3">
    <name type="scientific">Zizania palustris</name>
    <name type="common">Northern wild rice</name>
    <dbReference type="NCBI Taxonomy" id="103762"/>
    <lineage>
        <taxon>Eukaryota</taxon>
        <taxon>Viridiplantae</taxon>
        <taxon>Streptophyta</taxon>
        <taxon>Embryophyta</taxon>
        <taxon>Tracheophyta</taxon>
        <taxon>Spermatophyta</taxon>
        <taxon>Magnoliopsida</taxon>
        <taxon>Liliopsida</taxon>
        <taxon>Poales</taxon>
        <taxon>Poaceae</taxon>
        <taxon>BOP clade</taxon>
        <taxon>Oryzoideae</taxon>
        <taxon>Oryzeae</taxon>
        <taxon>Zizaniinae</taxon>
        <taxon>Zizania</taxon>
    </lineage>
</organism>
<keyword evidence="3" id="KW-1185">Reference proteome</keyword>
<reference evidence="2" key="1">
    <citation type="journal article" date="2021" name="bioRxiv">
        <title>Whole Genome Assembly and Annotation of Northern Wild Rice, Zizania palustris L., Supports a Whole Genome Duplication in the Zizania Genus.</title>
        <authorList>
            <person name="Haas M."/>
            <person name="Kono T."/>
            <person name="Macchietto M."/>
            <person name="Millas R."/>
            <person name="McGilp L."/>
            <person name="Shao M."/>
            <person name="Duquette J."/>
            <person name="Hirsch C.N."/>
            <person name="Kimball J."/>
        </authorList>
    </citation>
    <scope>NUCLEOTIDE SEQUENCE</scope>
    <source>
        <tissue evidence="2">Fresh leaf tissue</tissue>
    </source>
</reference>
<proteinExistence type="predicted"/>
<evidence type="ECO:0000256" key="1">
    <source>
        <dbReference type="SAM" id="SignalP"/>
    </source>
</evidence>
<feature type="chain" id="PRO_5035145137" evidence="1">
    <location>
        <begin position="22"/>
        <end position="87"/>
    </location>
</feature>
<dbReference type="Proteomes" id="UP000729402">
    <property type="component" value="Unassembled WGS sequence"/>
</dbReference>
<gene>
    <name evidence="2" type="ORF">GUJ93_ZPchr0006g44582</name>
</gene>
<protein>
    <submittedName>
        <fullName evidence="2">Uncharacterized protein</fullName>
    </submittedName>
</protein>
<sequence>MDDHTLLLLLAIAAASCVVNTYDDGAGHRLRAVAFDLPANFAVDEWIMATASSGRQAHEAHQKDISRKIISLCGILSLTCCGSISVR</sequence>
<dbReference type="AlphaFoldDB" id="A0A8J5W1E2"/>
<comment type="caution">
    <text evidence="2">The sequence shown here is derived from an EMBL/GenBank/DDBJ whole genome shotgun (WGS) entry which is preliminary data.</text>
</comment>